<keyword evidence="3 8" id="KW-0436">Ligase</keyword>
<dbReference type="GO" id="GO:0004088">
    <property type="term" value="F:carbamoyl-phosphate synthase (glutamine-hydrolyzing) activity"/>
    <property type="evidence" value="ECO:0007669"/>
    <property type="project" value="UniProtKB-EC"/>
</dbReference>
<comment type="similarity">
    <text evidence="2 8">Belongs to the CarA family.</text>
</comment>
<comment type="catalytic activity">
    <reaction evidence="8">
        <text>L-glutamine + H2O = L-glutamate + NH4(+)</text>
        <dbReference type="Rhea" id="RHEA:15889"/>
        <dbReference type="ChEBI" id="CHEBI:15377"/>
        <dbReference type="ChEBI" id="CHEBI:28938"/>
        <dbReference type="ChEBI" id="CHEBI:29985"/>
        <dbReference type="ChEBI" id="CHEBI:58359"/>
    </reaction>
</comment>
<dbReference type="InterPro" id="IPR017926">
    <property type="entry name" value="GATASE"/>
</dbReference>
<comment type="pathway">
    <text evidence="8">Pyrimidine metabolism; UMP biosynthesis via de novo pathway; (S)-dihydroorotate from bicarbonate: step 1/3.</text>
</comment>
<accession>A0ABY5L5D3</accession>
<keyword evidence="8" id="KW-0028">Amino-acid biosynthesis</keyword>
<dbReference type="RefSeq" id="WP_227569104.1">
    <property type="nucleotide sequence ID" value="NZ_CP101988.1"/>
</dbReference>
<protein>
    <recommendedName>
        <fullName evidence="8">Carbamoyl phosphate synthase small chain</fullName>
        <ecNumber evidence="8">6.3.5.5</ecNumber>
    </recommendedName>
    <alternativeName>
        <fullName evidence="8">Carbamoyl phosphate synthetase glutamine chain</fullName>
    </alternativeName>
</protein>
<feature type="active site" evidence="8">
    <location>
        <position position="364"/>
    </location>
</feature>
<evidence type="ECO:0000256" key="5">
    <source>
        <dbReference type="ARBA" id="ARBA00022840"/>
    </source>
</evidence>
<keyword evidence="11" id="KW-1185">Reference proteome</keyword>
<evidence type="ECO:0000256" key="1">
    <source>
        <dbReference type="ARBA" id="ARBA00005077"/>
    </source>
</evidence>
<comment type="function">
    <text evidence="8">Small subunit of the glutamine-dependent carbamoyl phosphate synthetase (CPSase). CPSase catalyzes the formation of carbamoyl phosphate from the ammonia moiety of glutamine, carbonate, and phosphate donated by ATP, constituting the first step of 2 biosynthetic pathways, one leading to arginine and/or urea and the other to pyrimidine nucleotides. The small subunit (glutamine amidotransferase) binds and cleaves glutamine to supply the large subunit with the substrate ammonia.</text>
</comment>
<dbReference type="InterPro" id="IPR036480">
    <property type="entry name" value="CarbP_synth_ssu_N_sf"/>
</dbReference>
<dbReference type="SUPFAM" id="SSF52317">
    <property type="entry name" value="Class I glutamine amidotransferase-like"/>
    <property type="match status" value="1"/>
</dbReference>
<dbReference type="PANTHER" id="PTHR43418:SF7">
    <property type="entry name" value="CARBAMOYL-PHOSPHATE SYNTHASE SMALL CHAIN"/>
    <property type="match status" value="1"/>
</dbReference>
<dbReference type="PROSITE" id="PS51273">
    <property type="entry name" value="GATASE_TYPE_1"/>
    <property type="match status" value="1"/>
</dbReference>
<feature type="domain" description="Carbamoyl-phosphate synthase small subunit N-terminal" evidence="9">
    <location>
        <begin position="2"/>
        <end position="132"/>
    </location>
</feature>
<evidence type="ECO:0000256" key="8">
    <source>
        <dbReference type="HAMAP-Rule" id="MF_01209"/>
    </source>
</evidence>
<feature type="region of interest" description="CPSase" evidence="8">
    <location>
        <begin position="1"/>
        <end position="186"/>
    </location>
</feature>
<feature type="active site" description="Nucleophile" evidence="8">
    <location>
        <position position="269"/>
    </location>
</feature>
<dbReference type="InterPro" id="IPR029062">
    <property type="entry name" value="Class_I_gatase-like"/>
</dbReference>
<evidence type="ECO:0000313" key="11">
    <source>
        <dbReference type="Proteomes" id="UP001316189"/>
    </source>
</evidence>
<comment type="subunit">
    <text evidence="8">Composed of two chains; the small (or glutamine) chain promotes the hydrolysis of glutamine to ammonia, which is used by the large (or ammonia) chain to synthesize carbamoyl phosphate. Tetramer of heterodimers (alpha,beta)4.</text>
</comment>
<feature type="binding site" evidence="8">
    <location>
        <position position="46"/>
    </location>
    <ligand>
        <name>L-glutamine</name>
        <dbReference type="ChEBI" id="CHEBI:58359"/>
    </ligand>
</feature>
<dbReference type="PRINTS" id="PR00096">
    <property type="entry name" value="GATASE"/>
</dbReference>
<feature type="binding site" evidence="8">
    <location>
        <position position="241"/>
    </location>
    <ligand>
        <name>L-glutamine</name>
        <dbReference type="ChEBI" id="CHEBI:58359"/>
    </ligand>
</feature>
<comment type="catalytic activity">
    <reaction evidence="7 8">
        <text>hydrogencarbonate + L-glutamine + 2 ATP + H2O = carbamoyl phosphate + L-glutamate + 2 ADP + phosphate + 2 H(+)</text>
        <dbReference type="Rhea" id="RHEA:18633"/>
        <dbReference type="ChEBI" id="CHEBI:15377"/>
        <dbReference type="ChEBI" id="CHEBI:15378"/>
        <dbReference type="ChEBI" id="CHEBI:17544"/>
        <dbReference type="ChEBI" id="CHEBI:29985"/>
        <dbReference type="ChEBI" id="CHEBI:30616"/>
        <dbReference type="ChEBI" id="CHEBI:43474"/>
        <dbReference type="ChEBI" id="CHEBI:58228"/>
        <dbReference type="ChEBI" id="CHEBI:58359"/>
        <dbReference type="ChEBI" id="CHEBI:456216"/>
        <dbReference type="EC" id="6.3.5.5"/>
    </reaction>
</comment>
<dbReference type="InterPro" id="IPR035686">
    <property type="entry name" value="CPSase_GATase1"/>
</dbReference>
<dbReference type="EMBL" id="CP101988">
    <property type="protein sequence ID" value="UUI76807.1"/>
    <property type="molecule type" value="Genomic_DNA"/>
</dbReference>
<organism evidence="10 11">
    <name type="scientific">Cellulomonas chengniuliangii</name>
    <dbReference type="NCBI Taxonomy" id="2968084"/>
    <lineage>
        <taxon>Bacteria</taxon>
        <taxon>Bacillati</taxon>
        <taxon>Actinomycetota</taxon>
        <taxon>Actinomycetes</taxon>
        <taxon>Micrococcales</taxon>
        <taxon>Cellulomonadaceae</taxon>
        <taxon>Cellulomonas</taxon>
    </lineage>
</organism>
<feature type="active site" evidence="8">
    <location>
        <position position="366"/>
    </location>
</feature>
<evidence type="ECO:0000256" key="7">
    <source>
        <dbReference type="ARBA" id="ARBA00048816"/>
    </source>
</evidence>
<dbReference type="InterPro" id="IPR006274">
    <property type="entry name" value="CarbamoylP_synth_ssu"/>
</dbReference>
<evidence type="ECO:0000256" key="6">
    <source>
        <dbReference type="ARBA" id="ARBA00022962"/>
    </source>
</evidence>
<dbReference type="NCBIfam" id="TIGR01368">
    <property type="entry name" value="CPSaseIIsmall"/>
    <property type="match status" value="1"/>
</dbReference>
<feature type="binding site" evidence="8">
    <location>
        <position position="243"/>
    </location>
    <ligand>
        <name>L-glutamine</name>
        <dbReference type="ChEBI" id="CHEBI:58359"/>
    </ligand>
</feature>
<dbReference type="PRINTS" id="PR00099">
    <property type="entry name" value="CPSGATASE"/>
</dbReference>
<name>A0ABY5L5D3_9CELL</name>
<sequence>MTDAVLILEDGRTFRGRAYGATGSTVGEIVFNTGMTGYQETLTDPSYHRQVVVMTAPHIGNTGVNDDDPESGRIWVAGYVVRDPARRASSWRAQRTLDEELEAQGVVGISDVDTRALTRHLRERGVMRGGVFSGDALLGEDGARLPDDALLAAVLAAPAMQGADLAGEVSTSEAYVVEALGPDGGPLAEPVATVAAVDLGIKSMTPQRMAERGIRVHVLPATSSIEDVLATGADGVFFSNGPGDPGAATHEVELLREVLDRRIPFFGICYGNQLLGRALGYGTYKLGYGHRGVNQPVVDRLTGKVEITAHNHGFAVDAPLDGESTAPHDGGRYGRVVVSHVNLNDDVVEGLSALDLPAFSVQYHPEAAAGPHDAAYLFDRFLELMHTTGAQKGADR</sequence>
<dbReference type="HAMAP" id="MF_01209">
    <property type="entry name" value="CPSase_S_chain"/>
    <property type="match status" value="1"/>
</dbReference>
<keyword evidence="5 8" id="KW-0067">ATP-binding</keyword>
<dbReference type="SUPFAM" id="SSF52021">
    <property type="entry name" value="Carbamoyl phosphate synthetase, small subunit N-terminal domain"/>
    <property type="match status" value="1"/>
</dbReference>
<feature type="binding site" evidence="8">
    <location>
        <position position="313"/>
    </location>
    <ligand>
        <name>L-glutamine</name>
        <dbReference type="ChEBI" id="CHEBI:58359"/>
    </ligand>
</feature>
<evidence type="ECO:0000256" key="3">
    <source>
        <dbReference type="ARBA" id="ARBA00022598"/>
    </source>
</evidence>
<comment type="caution">
    <text evidence="8">Lacks conserved residue(s) required for the propagation of feature annotation.</text>
</comment>
<dbReference type="NCBIfam" id="NF009475">
    <property type="entry name" value="PRK12838.1"/>
    <property type="match status" value="1"/>
</dbReference>
<evidence type="ECO:0000259" key="9">
    <source>
        <dbReference type="SMART" id="SM01097"/>
    </source>
</evidence>
<proteinExistence type="inferred from homology"/>
<evidence type="ECO:0000256" key="4">
    <source>
        <dbReference type="ARBA" id="ARBA00022741"/>
    </source>
</evidence>
<keyword evidence="4 8" id="KW-0547">Nucleotide-binding</keyword>
<comment type="pathway">
    <text evidence="1 8">Amino-acid biosynthesis; L-arginine biosynthesis; carbamoyl phosphate from bicarbonate: step 1/1.</text>
</comment>
<dbReference type="EC" id="6.3.5.5" evidence="8"/>
<reference evidence="10 11" key="1">
    <citation type="submission" date="2022-07" db="EMBL/GenBank/DDBJ databases">
        <title>Novel species in genus cellulomonas.</title>
        <authorList>
            <person name="Ye L."/>
        </authorList>
    </citation>
    <scope>NUCLEOTIDE SEQUENCE [LARGE SCALE GENOMIC DNA]</scope>
    <source>
        <strain evidence="11">zg-Y338</strain>
    </source>
</reference>
<keyword evidence="8" id="KW-0055">Arginine biosynthesis</keyword>
<dbReference type="InterPro" id="IPR050472">
    <property type="entry name" value="Anth_synth/Amidotransfase"/>
</dbReference>
<dbReference type="Proteomes" id="UP001316189">
    <property type="component" value="Chromosome"/>
</dbReference>
<feature type="binding site" evidence="8">
    <location>
        <position position="273"/>
    </location>
    <ligand>
        <name>L-glutamine</name>
        <dbReference type="ChEBI" id="CHEBI:58359"/>
    </ligand>
</feature>
<dbReference type="Pfam" id="PF00988">
    <property type="entry name" value="CPSase_sm_chain"/>
    <property type="match status" value="1"/>
</dbReference>
<feature type="binding site" evidence="8">
    <location>
        <position position="311"/>
    </location>
    <ligand>
        <name>L-glutamine</name>
        <dbReference type="ChEBI" id="CHEBI:58359"/>
    </ligand>
</feature>
<dbReference type="CDD" id="cd01744">
    <property type="entry name" value="GATase1_CPSase"/>
    <property type="match status" value="1"/>
</dbReference>
<keyword evidence="8" id="KW-0665">Pyrimidine biosynthesis</keyword>
<evidence type="ECO:0000313" key="10">
    <source>
        <dbReference type="EMBL" id="UUI76807.1"/>
    </source>
</evidence>
<dbReference type="Gene3D" id="3.40.50.880">
    <property type="match status" value="1"/>
</dbReference>
<dbReference type="PRINTS" id="PR00097">
    <property type="entry name" value="ANTSNTHASEII"/>
</dbReference>
<gene>
    <name evidence="8 10" type="primary">carA</name>
    <name evidence="10" type="ORF">NP064_08030</name>
</gene>
<dbReference type="PANTHER" id="PTHR43418">
    <property type="entry name" value="MULTIFUNCTIONAL TRYPTOPHAN BIOSYNTHESIS PROTEIN-RELATED"/>
    <property type="match status" value="1"/>
</dbReference>
<dbReference type="Pfam" id="PF00117">
    <property type="entry name" value="GATase"/>
    <property type="match status" value="1"/>
</dbReference>
<keyword evidence="6 8" id="KW-0315">Glutamine amidotransferase</keyword>
<evidence type="ECO:0000256" key="2">
    <source>
        <dbReference type="ARBA" id="ARBA00007800"/>
    </source>
</evidence>
<feature type="binding site" evidence="8">
    <location>
        <position position="314"/>
    </location>
    <ligand>
        <name>L-glutamine</name>
        <dbReference type="ChEBI" id="CHEBI:58359"/>
    </ligand>
</feature>
<dbReference type="SMART" id="SM01097">
    <property type="entry name" value="CPSase_sm_chain"/>
    <property type="match status" value="1"/>
</dbReference>
<dbReference type="Gene3D" id="3.50.30.20">
    <property type="entry name" value="Carbamoyl-phosphate synthase small subunit, N-terminal domain"/>
    <property type="match status" value="1"/>
</dbReference>
<dbReference type="InterPro" id="IPR002474">
    <property type="entry name" value="CarbamoylP_synth_ssu_N"/>
</dbReference>